<dbReference type="Proteomes" id="UP001283361">
    <property type="component" value="Unassembled WGS sequence"/>
</dbReference>
<evidence type="ECO:0000313" key="1">
    <source>
        <dbReference type="EMBL" id="KAK3781448.1"/>
    </source>
</evidence>
<evidence type="ECO:0000313" key="2">
    <source>
        <dbReference type="Proteomes" id="UP001283361"/>
    </source>
</evidence>
<comment type="caution">
    <text evidence="1">The sequence shown here is derived from an EMBL/GenBank/DDBJ whole genome shotgun (WGS) entry which is preliminary data.</text>
</comment>
<organism evidence="1 2">
    <name type="scientific">Elysia crispata</name>
    <name type="common">lettuce slug</name>
    <dbReference type="NCBI Taxonomy" id="231223"/>
    <lineage>
        <taxon>Eukaryota</taxon>
        <taxon>Metazoa</taxon>
        <taxon>Spiralia</taxon>
        <taxon>Lophotrochozoa</taxon>
        <taxon>Mollusca</taxon>
        <taxon>Gastropoda</taxon>
        <taxon>Heterobranchia</taxon>
        <taxon>Euthyneura</taxon>
        <taxon>Panpulmonata</taxon>
        <taxon>Sacoglossa</taxon>
        <taxon>Placobranchoidea</taxon>
        <taxon>Plakobranchidae</taxon>
        <taxon>Elysia</taxon>
    </lineage>
</organism>
<keyword evidence="2" id="KW-1185">Reference proteome</keyword>
<sequence>MFILPSFLWRDFSTGSEMIHIQRSLVLCEQSEGNNIVRLDLTKSGNPEIVFPSNGTGRYLGYYDGGAGVGIAYLWEAENPPVSYDVYCFSLGRNDLGEQGYRGETLRLFE</sequence>
<dbReference type="EMBL" id="JAWDGP010002624">
    <property type="protein sequence ID" value="KAK3781448.1"/>
    <property type="molecule type" value="Genomic_DNA"/>
</dbReference>
<accession>A0AAE1A528</accession>
<name>A0AAE1A528_9GAST</name>
<protein>
    <submittedName>
        <fullName evidence="1">Uncharacterized protein</fullName>
    </submittedName>
</protein>
<reference evidence="1" key="1">
    <citation type="journal article" date="2023" name="G3 (Bethesda)">
        <title>A reference genome for the long-term kleptoplast-retaining sea slug Elysia crispata morphotype clarki.</title>
        <authorList>
            <person name="Eastman K.E."/>
            <person name="Pendleton A.L."/>
            <person name="Shaikh M.A."/>
            <person name="Suttiyut T."/>
            <person name="Ogas R."/>
            <person name="Tomko P."/>
            <person name="Gavelis G."/>
            <person name="Widhalm J.R."/>
            <person name="Wisecaver J.H."/>
        </authorList>
    </citation>
    <scope>NUCLEOTIDE SEQUENCE</scope>
    <source>
        <strain evidence="1">ECLA1</strain>
    </source>
</reference>
<dbReference type="AlphaFoldDB" id="A0AAE1A528"/>
<gene>
    <name evidence="1" type="ORF">RRG08_019073</name>
</gene>
<proteinExistence type="predicted"/>